<dbReference type="Pfam" id="PF00550">
    <property type="entry name" value="PP-binding"/>
    <property type="match status" value="1"/>
</dbReference>
<feature type="domain" description="Carrier" evidence="1">
    <location>
        <begin position="2"/>
        <end position="80"/>
    </location>
</feature>
<organism evidence="2 3">
    <name type="scientific">Acidisphaera rubrifaciens HS-AP3</name>
    <dbReference type="NCBI Taxonomy" id="1231350"/>
    <lineage>
        <taxon>Bacteria</taxon>
        <taxon>Pseudomonadati</taxon>
        <taxon>Pseudomonadota</taxon>
        <taxon>Alphaproteobacteria</taxon>
        <taxon>Acetobacterales</taxon>
        <taxon>Acetobacteraceae</taxon>
        <taxon>Acidisphaera</taxon>
    </lineage>
</organism>
<evidence type="ECO:0000313" key="3">
    <source>
        <dbReference type="Proteomes" id="UP000032680"/>
    </source>
</evidence>
<gene>
    <name evidence="2" type="ORF">Asru_0011_11</name>
</gene>
<dbReference type="PROSITE" id="PS50075">
    <property type="entry name" value="CARRIER"/>
    <property type="match status" value="1"/>
</dbReference>
<dbReference type="InterPro" id="IPR036736">
    <property type="entry name" value="ACP-like_sf"/>
</dbReference>
<accession>A0A0D6P4Q5</accession>
<proteinExistence type="predicted"/>
<comment type="caution">
    <text evidence="2">The sequence shown here is derived from an EMBL/GenBank/DDBJ whole genome shotgun (WGS) entry which is preliminary data.</text>
</comment>
<dbReference type="AlphaFoldDB" id="A0A0D6P4Q5"/>
<name>A0A0D6P4Q5_9PROT</name>
<dbReference type="InterPro" id="IPR009081">
    <property type="entry name" value="PP-bd_ACP"/>
</dbReference>
<reference evidence="2 3" key="1">
    <citation type="submission" date="2012-11" db="EMBL/GenBank/DDBJ databases">
        <title>Whole genome sequence of Acidisphaera rubrifaciens HS-AP3.</title>
        <authorList>
            <person name="Azuma Y."/>
            <person name="Higashiura N."/>
            <person name="Hirakawa H."/>
            <person name="Matsushita K."/>
        </authorList>
    </citation>
    <scope>NUCLEOTIDE SEQUENCE [LARGE SCALE GENOMIC DNA]</scope>
    <source>
        <strain evidence="2 3">HS-AP3</strain>
    </source>
</reference>
<keyword evidence="3" id="KW-1185">Reference proteome</keyword>
<protein>
    <submittedName>
        <fullName evidence="2">Acyl carrier protein</fullName>
    </submittedName>
</protein>
<sequence>MPSETEIYSALTEIFHDVFMRDDIALAPETSAKDIKGWDSFKQIEIILGVEDRFGIKLNTRELDSLRNVGDLAAVVANKAA</sequence>
<dbReference type="RefSeq" id="WP_048859614.1">
    <property type="nucleotide sequence ID" value="NZ_BANB01000011.1"/>
</dbReference>
<dbReference type="EMBL" id="BANB01000011">
    <property type="protein sequence ID" value="GAN75874.1"/>
    <property type="molecule type" value="Genomic_DNA"/>
</dbReference>
<evidence type="ECO:0000259" key="1">
    <source>
        <dbReference type="PROSITE" id="PS50075"/>
    </source>
</evidence>
<dbReference type="Proteomes" id="UP000032680">
    <property type="component" value="Unassembled WGS sequence"/>
</dbReference>
<dbReference type="SUPFAM" id="SSF47336">
    <property type="entry name" value="ACP-like"/>
    <property type="match status" value="1"/>
</dbReference>
<evidence type="ECO:0000313" key="2">
    <source>
        <dbReference type="EMBL" id="GAN75874.1"/>
    </source>
</evidence>
<dbReference type="Gene3D" id="1.10.1200.10">
    <property type="entry name" value="ACP-like"/>
    <property type="match status" value="1"/>
</dbReference>
<dbReference type="OrthoDB" id="9811033at2"/>